<proteinExistence type="predicted"/>
<reference evidence="2" key="1">
    <citation type="submission" date="2013-02" db="EMBL/GenBank/DDBJ databases">
        <authorList>
            <person name="Hughes D."/>
        </authorList>
    </citation>
    <scope>NUCLEOTIDE SEQUENCE</scope>
    <source>
        <strain>Durham</strain>
        <strain evidence="2">NC isolate 2 -- Noor lab</strain>
    </source>
</reference>
<dbReference type="Proteomes" id="UP000015102">
    <property type="component" value="Unassembled WGS sequence"/>
</dbReference>
<accession>T1GD46</accession>
<organism evidence="1 2">
    <name type="scientific">Megaselia scalaris</name>
    <name type="common">Humpbacked fly</name>
    <name type="synonym">Phora scalaris</name>
    <dbReference type="NCBI Taxonomy" id="36166"/>
    <lineage>
        <taxon>Eukaryota</taxon>
        <taxon>Metazoa</taxon>
        <taxon>Ecdysozoa</taxon>
        <taxon>Arthropoda</taxon>
        <taxon>Hexapoda</taxon>
        <taxon>Insecta</taxon>
        <taxon>Pterygota</taxon>
        <taxon>Neoptera</taxon>
        <taxon>Endopterygota</taxon>
        <taxon>Diptera</taxon>
        <taxon>Brachycera</taxon>
        <taxon>Muscomorpha</taxon>
        <taxon>Platypezoidea</taxon>
        <taxon>Phoridae</taxon>
        <taxon>Megaseliini</taxon>
        <taxon>Megaselia</taxon>
    </lineage>
</organism>
<keyword evidence="2" id="KW-1185">Reference proteome</keyword>
<dbReference type="EnsemblMetazoa" id="MESCA001227-RA">
    <property type="protein sequence ID" value="MESCA001227-PA"/>
    <property type="gene ID" value="MESCA001227"/>
</dbReference>
<dbReference type="HOGENOM" id="CLU_3428614_0_0_1"/>
<dbReference type="AlphaFoldDB" id="T1GD46"/>
<name>T1GD46_MEGSC</name>
<dbReference type="EMBL" id="CAQQ02070775">
    <property type="status" value="NOT_ANNOTATED_CDS"/>
    <property type="molecule type" value="Genomic_DNA"/>
</dbReference>
<protein>
    <submittedName>
        <fullName evidence="1">Uncharacterized protein</fullName>
    </submittedName>
</protein>
<sequence>MAICVHSQSAIKALDARWIS</sequence>
<evidence type="ECO:0000313" key="1">
    <source>
        <dbReference type="EnsemblMetazoa" id="MESCA001227-PA"/>
    </source>
</evidence>
<evidence type="ECO:0000313" key="2">
    <source>
        <dbReference type="Proteomes" id="UP000015102"/>
    </source>
</evidence>
<dbReference type="EMBL" id="CAQQ02070776">
    <property type="status" value="NOT_ANNOTATED_CDS"/>
    <property type="molecule type" value="Genomic_DNA"/>
</dbReference>
<reference evidence="1" key="2">
    <citation type="submission" date="2015-06" db="UniProtKB">
        <authorList>
            <consortium name="EnsemblMetazoa"/>
        </authorList>
    </citation>
    <scope>IDENTIFICATION</scope>
</reference>